<dbReference type="EMBL" id="MZGT01000038">
    <property type="protein sequence ID" value="OPJ60551.1"/>
    <property type="molecule type" value="Genomic_DNA"/>
</dbReference>
<comment type="caution">
    <text evidence="2">The sequence shown here is derived from an EMBL/GenBank/DDBJ whole genome shotgun (WGS) entry which is preliminary data.</text>
</comment>
<dbReference type="PRINTS" id="PR00340">
    <property type="entry name" value="PIIGLNB"/>
</dbReference>
<organism evidence="2 3">
    <name type="scientific">Clostridium chromiireducens</name>
    <dbReference type="NCBI Taxonomy" id="225345"/>
    <lineage>
        <taxon>Bacteria</taxon>
        <taxon>Bacillati</taxon>
        <taxon>Bacillota</taxon>
        <taxon>Clostridia</taxon>
        <taxon>Eubacteriales</taxon>
        <taxon>Clostridiaceae</taxon>
        <taxon>Clostridium</taxon>
    </lineage>
</organism>
<dbReference type="SMART" id="SM00938">
    <property type="entry name" value="P-II"/>
    <property type="match status" value="1"/>
</dbReference>
<dbReference type="AlphaFoldDB" id="A0A1V4IKK1"/>
<name>A0A1V4IKK1_9CLOT</name>
<dbReference type="RefSeq" id="WP_079440528.1">
    <property type="nucleotide sequence ID" value="NZ_MZGT01000038.1"/>
</dbReference>
<accession>A0A1V4IKK1</accession>
<gene>
    <name evidence="2" type="primary">glnB_3</name>
    <name evidence="2" type="ORF">CLCHR_28980</name>
</gene>
<dbReference type="GO" id="GO:0005524">
    <property type="term" value="F:ATP binding"/>
    <property type="evidence" value="ECO:0007669"/>
    <property type="project" value="TreeGrafter"/>
</dbReference>
<protein>
    <submittedName>
        <fullName evidence="2">Nitrogen regulatory protein P-II</fullName>
    </submittedName>
</protein>
<dbReference type="Pfam" id="PF00543">
    <property type="entry name" value="P-II"/>
    <property type="match status" value="1"/>
</dbReference>
<dbReference type="PROSITE" id="PS51343">
    <property type="entry name" value="PII_GLNB_DOM"/>
    <property type="match status" value="1"/>
</dbReference>
<dbReference type="PANTHER" id="PTHR30115">
    <property type="entry name" value="NITROGEN REGULATORY PROTEIN P-II"/>
    <property type="match status" value="1"/>
</dbReference>
<keyword evidence="3" id="KW-1185">Reference proteome</keyword>
<dbReference type="PANTHER" id="PTHR30115:SF11">
    <property type="entry name" value="NITROGEN REGULATORY PROTEIN P-II HOMOLOG"/>
    <property type="match status" value="1"/>
</dbReference>
<proteinExistence type="predicted"/>
<dbReference type="SUPFAM" id="SSF54913">
    <property type="entry name" value="GlnB-like"/>
    <property type="match status" value="1"/>
</dbReference>
<dbReference type="GO" id="GO:0005829">
    <property type="term" value="C:cytosol"/>
    <property type="evidence" value="ECO:0007669"/>
    <property type="project" value="TreeGrafter"/>
</dbReference>
<dbReference type="OrthoDB" id="9802729at2"/>
<evidence type="ECO:0000313" key="2">
    <source>
        <dbReference type="EMBL" id="OPJ60551.1"/>
    </source>
</evidence>
<reference evidence="2 3" key="1">
    <citation type="submission" date="2017-03" db="EMBL/GenBank/DDBJ databases">
        <title>Genome sequence of Clostridium chromiireducens DSM 23318.</title>
        <authorList>
            <person name="Poehlein A."/>
            <person name="Daniel R."/>
        </authorList>
    </citation>
    <scope>NUCLEOTIDE SEQUENCE [LARGE SCALE GENOMIC DNA]</scope>
    <source>
        <strain evidence="2 3">DSM 23318</strain>
    </source>
</reference>
<dbReference type="Proteomes" id="UP000191056">
    <property type="component" value="Unassembled WGS sequence"/>
</dbReference>
<dbReference type="Gene3D" id="3.30.70.120">
    <property type="match status" value="1"/>
</dbReference>
<keyword evidence="1" id="KW-0597">Phosphoprotein</keyword>
<dbReference type="InterPro" id="IPR015867">
    <property type="entry name" value="N-reg_PII/ATP_PRibTrfase_C"/>
</dbReference>
<dbReference type="InterPro" id="IPR011322">
    <property type="entry name" value="N-reg_PII-like_a/b"/>
</dbReference>
<dbReference type="InterPro" id="IPR002187">
    <property type="entry name" value="N-reg_PII"/>
</dbReference>
<dbReference type="STRING" id="225345.CLCHR_28980"/>
<evidence type="ECO:0000313" key="3">
    <source>
        <dbReference type="Proteomes" id="UP000191056"/>
    </source>
</evidence>
<feature type="modified residue" description="O-UMP-tyrosine" evidence="1">
    <location>
        <position position="51"/>
    </location>
</feature>
<dbReference type="GO" id="GO:0006808">
    <property type="term" value="P:regulation of nitrogen utilization"/>
    <property type="evidence" value="ECO:0007669"/>
    <property type="project" value="InterPro"/>
</dbReference>
<dbReference type="GO" id="GO:0030234">
    <property type="term" value="F:enzyme regulator activity"/>
    <property type="evidence" value="ECO:0007669"/>
    <property type="project" value="InterPro"/>
</dbReference>
<sequence length="105" mass="12240">MKKLEFIIKSEHLDDLKTILTNCNATDIIISNIKDYNNEKGYKKIFRGTEYTVNFLRRVKVETVVTPEVAEIILDKVLQEIRISNYTDGKIFINDIENVLEIYAV</sequence>
<evidence type="ECO:0000256" key="1">
    <source>
        <dbReference type="PIRSR" id="PIRSR602187-50"/>
    </source>
</evidence>